<evidence type="ECO:0000313" key="3">
    <source>
        <dbReference type="Proteomes" id="UP000517916"/>
    </source>
</evidence>
<dbReference type="GO" id="GO:0032259">
    <property type="term" value="P:methylation"/>
    <property type="evidence" value="ECO:0007669"/>
    <property type="project" value="UniProtKB-KW"/>
</dbReference>
<dbReference type="InterPro" id="IPR029063">
    <property type="entry name" value="SAM-dependent_MTases_sf"/>
</dbReference>
<dbReference type="GO" id="GO:0008168">
    <property type="term" value="F:methyltransferase activity"/>
    <property type="evidence" value="ECO:0007669"/>
    <property type="project" value="UniProtKB-KW"/>
</dbReference>
<proteinExistence type="predicted"/>
<gene>
    <name evidence="2" type="ORF">BC739_005285</name>
</gene>
<keyword evidence="3" id="KW-1185">Reference proteome</keyword>
<sequence length="269" mass="28501">MSEYPFDNASTAASTRMSSLEASFDENTADVLDRLGIAPGWRCLEVGAGGGSVARWMAGAVGPTGHVLATDIDTRLLADIASDNLEVRRHDVLTEDLPAGEFDLIHSRLVLIHHPGRDQALTKLVEALAPGGLLVLEEILPHEQVVLREPWTGAAEAFWAVQSRVLAELTARGSDTRWALSLPELYAGNGLTGIGSKRVCPAEWPGGGAGARLLAANIAELREALVDRGASASELDTFTGLLADPGFAVSSYPMMSVWGTKPGASERDH</sequence>
<dbReference type="EMBL" id="JACJID010000004">
    <property type="protein sequence ID" value="MBA8928068.1"/>
    <property type="molecule type" value="Genomic_DNA"/>
</dbReference>
<comment type="caution">
    <text evidence="2">The sequence shown here is derived from an EMBL/GenBank/DDBJ whole genome shotgun (WGS) entry which is preliminary data.</text>
</comment>
<dbReference type="PANTHER" id="PTHR43861">
    <property type="entry name" value="TRANS-ACONITATE 2-METHYLTRANSFERASE-RELATED"/>
    <property type="match status" value="1"/>
</dbReference>
<evidence type="ECO:0000313" key="2">
    <source>
        <dbReference type="EMBL" id="MBA8928068.1"/>
    </source>
</evidence>
<protein>
    <submittedName>
        <fullName evidence="2">SAM-dependent methyltransferase</fullName>
    </submittedName>
</protein>
<dbReference type="Gene3D" id="3.40.50.150">
    <property type="entry name" value="Vaccinia Virus protein VP39"/>
    <property type="match status" value="1"/>
</dbReference>
<dbReference type="SUPFAM" id="SSF53335">
    <property type="entry name" value="S-adenosyl-L-methionine-dependent methyltransferases"/>
    <property type="match status" value="1"/>
</dbReference>
<reference evidence="2 3" key="1">
    <citation type="submission" date="2020-08" db="EMBL/GenBank/DDBJ databases">
        <title>Genomic Encyclopedia of Archaeal and Bacterial Type Strains, Phase II (KMG-II): from individual species to whole genera.</title>
        <authorList>
            <person name="Goeker M."/>
        </authorList>
    </citation>
    <scope>NUCLEOTIDE SEQUENCE [LARGE SCALE GENOMIC DNA]</scope>
    <source>
        <strain evidence="2 3">DSM 43850</strain>
    </source>
</reference>
<accession>A0ABR6BMG1</accession>
<evidence type="ECO:0000256" key="1">
    <source>
        <dbReference type="ARBA" id="ARBA00022679"/>
    </source>
</evidence>
<dbReference type="RefSeq" id="WP_025356834.1">
    <property type="nucleotide sequence ID" value="NZ_BAAABQ010000030.1"/>
</dbReference>
<dbReference type="Pfam" id="PF13489">
    <property type="entry name" value="Methyltransf_23"/>
    <property type="match status" value="1"/>
</dbReference>
<keyword evidence="1" id="KW-0808">Transferase</keyword>
<dbReference type="Proteomes" id="UP000517916">
    <property type="component" value="Unassembled WGS sequence"/>
</dbReference>
<dbReference type="CDD" id="cd02440">
    <property type="entry name" value="AdoMet_MTases"/>
    <property type="match status" value="1"/>
</dbReference>
<name>A0ABR6BMG1_9PSEU</name>
<organism evidence="2 3">
    <name type="scientific">Kutzneria viridogrisea</name>
    <dbReference type="NCBI Taxonomy" id="47990"/>
    <lineage>
        <taxon>Bacteria</taxon>
        <taxon>Bacillati</taxon>
        <taxon>Actinomycetota</taxon>
        <taxon>Actinomycetes</taxon>
        <taxon>Pseudonocardiales</taxon>
        <taxon>Pseudonocardiaceae</taxon>
        <taxon>Kutzneria</taxon>
    </lineage>
</organism>
<keyword evidence="2" id="KW-0489">Methyltransferase</keyword>
<dbReference type="PANTHER" id="PTHR43861:SF3">
    <property type="entry name" value="PUTATIVE (AFU_ORTHOLOGUE AFUA_2G14390)-RELATED"/>
    <property type="match status" value="1"/>
</dbReference>